<keyword evidence="1" id="KW-0472">Membrane</keyword>
<keyword evidence="1" id="KW-0812">Transmembrane</keyword>
<dbReference type="Proteomes" id="UP000824178">
    <property type="component" value="Unassembled WGS sequence"/>
</dbReference>
<evidence type="ECO:0000313" key="2">
    <source>
        <dbReference type="EMBL" id="MBU3819158.1"/>
    </source>
</evidence>
<feature type="transmembrane region" description="Helical" evidence="1">
    <location>
        <begin position="24"/>
        <end position="46"/>
    </location>
</feature>
<sequence>FCLCLCWGLPRLLAAGPGILAAGAEVFFELGVCLVGLLGGGAALLCGETRKKPENAGQNG</sequence>
<evidence type="ECO:0000313" key="3">
    <source>
        <dbReference type="Proteomes" id="UP000824178"/>
    </source>
</evidence>
<accession>A0A9E2NQ49</accession>
<organism evidence="2 3">
    <name type="scientific">Candidatus Faecalibacterium intestinavium</name>
    <dbReference type="NCBI Taxonomy" id="2838580"/>
    <lineage>
        <taxon>Bacteria</taxon>
        <taxon>Bacillati</taxon>
        <taxon>Bacillota</taxon>
        <taxon>Clostridia</taxon>
        <taxon>Eubacteriales</taxon>
        <taxon>Oscillospiraceae</taxon>
        <taxon>Faecalibacterium</taxon>
    </lineage>
</organism>
<keyword evidence="1" id="KW-1133">Transmembrane helix</keyword>
<feature type="non-terminal residue" evidence="2">
    <location>
        <position position="1"/>
    </location>
</feature>
<dbReference type="AlphaFoldDB" id="A0A9E2NQ49"/>
<proteinExistence type="predicted"/>
<evidence type="ECO:0000256" key="1">
    <source>
        <dbReference type="SAM" id="Phobius"/>
    </source>
</evidence>
<reference evidence="2" key="1">
    <citation type="journal article" date="2021" name="PeerJ">
        <title>Extensive microbial diversity within the chicken gut microbiome revealed by metagenomics and culture.</title>
        <authorList>
            <person name="Gilroy R."/>
            <person name="Ravi A."/>
            <person name="Getino M."/>
            <person name="Pursley I."/>
            <person name="Horton D.L."/>
            <person name="Alikhan N.F."/>
            <person name="Baker D."/>
            <person name="Gharbi K."/>
            <person name="Hall N."/>
            <person name="Watson M."/>
            <person name="Adriaenssens E.M."/>
            <person name="Foster-Nyarko E."/>
            <person name="Jarju S."/>
            <person name="Secka A."/>
            <person name="Antonio M."/>
            <person name="Oren A."/>
            <person name="Chaudhuri R.R."/>
            <person name="La Ragione R."/>
            <person name="Hildebrand F."/>
            <person name="Pallen M.J."/>
        </authorList>
    </citation>
    <scope>NUCLEOTIDE SEQUENCE</scope>
    <source>
        <strain evidence="2">742</strain>
    </source>
</reference>
<reference evidence="2" key="2">
    <citation type="submission" date="2021-04" db="EMBL/GenBank/DDBJ databases">
        <authorList>
            <person name="Gilroy R."/>
        </authorList>
    </citation>
    <scope>NUCLEOTIDE SEQUENCE</scope>
    <source>
        <strain evidence="2">742</strain>
    </source>
</reference>
<gene>
    <name evidence="2" type="ORF">H9864_02110</name>
</gene>
<comment type="caution">
    <text evidence="2">The sequence shown here is derived from an EMBL/GenBank/DDBJ whole genome shotgun (WGS) entry which is preliminary data.</text>
</comment>
<protein>
    <submittedName>
        <fullName evidence="2">Uncharacterized protein</fullName>
    </submittedName>
</protein>
<name>A0A9E2NQ49_9FIRM</name>
<dbReference type="EMBL" id="JAHLFH010000038">
    <property type="protein sequence ID" value="MBU3819158.1"/>
    <property type="molecule type" value="Genomic_DNA"/>
</dbReference>